<evidence type="ECO:0000259" key="1">
    <source>
        <dbReference type="Pfam" id="PF20397"/>
    </source>
</evidence>
<sequence>MLVTRLGKITVLAVAAGGPYIASETDWGRNAAGSVTNVFRADGTEVAGWGSGEAPLGGVTHDPESDRYPVHSHHQVETLRGVSSKRYRYEPEIAQKLGAMPASDQAPGLAGNNVADLREVLRFDLTTHAVLNRFSRVSTVLADLQLEGLRVPIVTGTQATDLAGTLTYYFDRTGQIQRISLHGFTGDPSRLVTTLQSYYGLVREPALEAGVFTKRWNGTPVHFLRLTHAPVVFSDAVHQKYTVFLELNQPNLTYGISDEAKRIVVTDQWTGRW</sequence>
<comment type="caution">
    <text evidence="2">The sequence shown here is derived from an EMBL/GenBank/DDBJ whole genome shotgun (WGS) entry which is preliminary data.</text>
</comment>
<dbReference type="RefSeq" id="WP_230252505.1">
    <property type="nucleotide sequence ID" value="NZ_JAJKFV010000007.1"/>
</dbReference>
<reference evidence="2" key="1">
    <citation type="submission" date="2021-11" db="EMBL/GenBank/DDBJ databases">
        <title>Genome sequence.</title>
        <authorList>
            <person name="Sun Q."/>
        </authorList>
    </citation>
    <scope>NUCLEOTIDE SEQUENCE</scope>
    <source>
        <strain evidence="2">JC740</strain>
    </source>
</reference>
<name>A0ABS8NI16_9BACT</name>
<accession>A0ABS8NI16</accession>
<evidence type="ECO:0000313" key="2">
    <source>
        <dbReference type="EMBL" id="MCC9643044.1"/>
    </source>
</evidence>
<dbReference type="InterPro" id="IPR046512">
    <property type="entry name" value="DUF6690"/>
</dbReference>
<dbReference type="Pfam" id="PF20397">
    <property type="entry name" value="DUF6690"/>
    <property type="match status" value="1"/>
</dbReference>
<dbReference type="Proteomes" id="UP001430306">
    <property type="component" value="Unassembled WGS sequence"/>
</dbReference>
<protein>
    <recommendedName>
        <fullName evidence="1">DUF6690 domain-containing protein</fullName>
    </recommendedName>
</protein>
<feature type="domain" description="DUF6690" evidence="1">
    <location>
        <begin position="4"/>
        <end position="273"/>
    </location>
</feature>
<gene>
    <name evidence="2" type="ORF">LOC71_12225</name>
</gene>
<keyword evidence="3" id="KW-1185">Reference proteome</keyword>
<dbReference type="EMBL" id="JAJKFW010000023">
    <property type="protein sequence ID" value="MCC9643044.1"/>
    <property type="molecule type" value="Genomic_DNA"/>
</dbReference>
<organism evidence="2 3">
    <name type="scientific">Rhodopirellula halodulae</name>
    <dbReference type="NCBI Taxonomy" id="2894198"/>
    <lineage>
        <taxon>Bacteria</taxon>
        <taxon>Pseudomonadati</taxon>
        <taxon>Planctomycetota</taxon>
        <taxon>Planctomycetia</taxon>
        <taxon>Pirellulales</taxon>
        <taxon>Pirellulaceae</taxon>
        <taxon>Rhodopirellula</taxon>
    </lineage>
</organism>
<evidence type="ECO:0000313" key="3">
    <source>
        <dbReference type="Proteomes" id="UP001430306"/>
    </source>
</evidence>
<proteinExistence type="predicted"/>